<proteinExistence type="predicted"/>
<sequence length="185" mass="21503">MESQNIVVRLLRMWEARDFRRNNTLLSVDCLLLDEKSTAIQASIHPRRIHKFRNKLEEGKLFKISVFDVKKNLNNYRLSDHAYRIYFTDKTAVDEVESDKYSIPTEYFRIRTFKDIEVLADKGESLPDVVVQISSIQTVDKLDNMKSPPKRPSILSSHARLTLVSQLSYPCGKNMHVRSKMKLGS</sequence>
<accession>A0A1J3JG67</accession>
<dbReference type="EMBL" id="GEVM01014569">
    <property type="protein sequence ID" value="JAU91369.1"/>
    <property type="molecule type" value="Transcribed_RNA"/>
</dbReference>
<dbReference type="InterPro" id="IPR012340">
    <property type="entry name" value="NA-bd_OB-fold"/>
</dbReference>
<dbReference type="PANTHER" id="PTHR47165">
    <property type="entry name" value="OS03G0429900 PROTEIN"/>
    <property type="match status" value="1"/>
</dbReference>
<dbReference type="Pfam" id="PF02721">
    <property type="entry name" value="DUF223"/>
    <property type="match status" value="1"/>
</dbReference>
<reference evidence="2" key="1">
    <citation type="submission" date="2016-07" db="EMBL/GenBank/DDBJ databases">
        <title>De novo transcriptome assembly of four accessions of the metal hyperaccumulator plant Noccaea caerulescens.</title>
        <authorList>
            <person name="Blande D."/>
            <person name="Halimaa P."/>
            <person name="Tervahauta A.I."/>
            <person name="Aarts M.G."/>
            <person name="Karenlampi S.O."/>
        </authorList>
    </citation>
    <scope>NUCLEOTIDE SEQUENCE</scope>
</reference>
<gene>
    <name evidence="2" type="ORF">MP_TR22275_c0_g1_i1_g.63688</name>
</gene>
<dbReference type="InterPro" id="IPR003871">
    <property type="entry name" value="RFA1B/D_OB_1st"/>
</dbReference>
<evidence type="ECO:0000313" key="2">
    <source>
        <dbReference type="EMBL" id="JAU91369.1"/>
    </source>
</evidence>
<organism evidence="2">
    <name type="scientific">Noccaea caerulescens</name>
    <name type="common">Alpine penny-cress</name>
    <name type="synonym">Thlaspi caerulescens</name>
    <dbReference type="NCBI Taxonomy" id="107243"/>
    <lineage>
        <taxon>Eukaryota</taxon>
        <taxon>Viridiplantae</taxon>
        <taxon>Streptophyta</taxon>
        <taxon>Embryophyta</taxon>
        <taxon>Tracheophyta</taxon>
        <taxon>Spermatophyta</taxon>
        <taxon>Magnoliopsida</taxon>
        <taxon>eudicotyledons</taxon>
        <taxon>Gunneridae</taxon>
        <taxon>Pentapetalae</taxon>
        <taxon>rosids</taxon>
        <taxon>malvids</taxon>
        <taxon>Brassicales</taxon>
        <taxon>Brassicaceae</taxon>
        <taxon>Coluteocarpeae</taxon>
        <taxon>Noccaea</taxon>
    </lineage>
</organism>
<protein>
    <recommendedName>
        <fullName evidence="1">Replication protein A 70 kDa DNA-binding subunit B/D first OB fold domain-containing protein</fullName>
    </recommendedName>
</protein>
<evidence type="ECO:0000259" key="1">
    <source>
        <dbReference type="Pfam" id="PF02721"/>
    </source>
</evidence>
<feature type="domain" description="Replication protein A 70 kDa DNA-binding subunit B/D first OB fold" evidence="1">
    <location>
        <begin position="5"/>
        <end position="95"/>
    </location>
</feature>
<dbReference type="CDD" id="cd04480">
    <property type="entry name" value="RPA1_DBD_A_like"/>
    <property type="match status" value="1"/>
</dbReference>
<name>A0A1J3JG67_NOCCA</name>
<dbReference type="Gene3D" id="2.40.50.140">
    <property type="entry name" value="Nucleic acid-binding proteins"/>
    <property type="match status" value="1"/>
</dbReference>
<dbReference type="SUPFAM" id="SSF50249">
    <property type="entry name" value="Nucleic acid-binding proteins"/>
    <property type="match status" value="1"/>
</dbReference>
<dbReference type="PANTHER" id="PTHR47165:SF4">
    <property type="entry name" value="OS03G0429900 PROTEIN"/>
    <property type="match status" value="1"/>
</dbReference>
<dbReference type="AlphaFoldDB" id="A0A1J3JG67"/>